<dbReference type="RefSeq" id="XP_013232569.1">
    <property type="nucleotide sequence ID" value="XM_013377115.1"/>
</dbReference>
<dbReference type="VEuPathDB" id="ToxoDB:ETH2_0315600"/>
<reference evidence="2" key="1">
    <citation type="submission" date="2013-10" db="EMBL/GenBank/DDBJ databases">
        <title>Genomic analysis of the causative agents of coccidiosis in chickens.</title>
        <authorList>
            <person name="Reid A.J."/>
            <person name="Blake D."/>
            <person name="Billington K."/>
            <person name="Browne H."/>
            <person name="Dunn M."/>
            <person name="Hung S."/>
            <person name="Kawahara F."/>
            <person name="Miranda-Saavedra D."/>
            <person name="Mourier T."/>
            <person name="Nagra H."/>
            <person name="Otto T.D."/>
            <person name="Rawlings N."/>
            <person name="Sanchez A."/>
            <person name="Sanders M."/>
            <person name="Subramaniam C."/>
            <person name="Tay Y."/>
            <person name="Dear P."/>
            <person name="Doerig C."/>
            <person name="Gruber A."/>
            <person name="Parkinson J."/>
            <person name="Shirley M."/>
            <person name="Wan K.L."/>
            <person name="Berriman M."/>
            <person name="Tomley F."/>
            <person name="Pain A."/>
        </authorList>
    </citation>
    <scope>NUCLEOTIDE SEQUENCE [LARGE SCALE GENOMIC DNA]</scope>
    <source>
        <strain evidence="2">Houghton</strain>
    </source>
</reference>
<sequence>MLPSEVFSLLRGFQGCYCFLSSDSLLFYAPNTPRQHQRQQQHRRHVCAAASSTPADAFSHNSDNQRCRRKYSSDSRSANCSSSTKNWFELLGQPYRPVSEGELQQQKQQLEEQCTADMAFSETLKEVQDDPRGTTLFGLPQQQQLQQQEGGGEPLDNLIGGLIDALPYTRNEDAVLEELMALARVPQGHPEREKSDLEQWVKAAAALEASPVEVPRGLQNESAEFVKILAQEGELLQVLRRLQQEPQQQGTCRGSALFAALAAVAEKNGDVNFRRTLRVPPGNTPAGVVTAAAAAAASGVGAALRVFPWCKARQTPRHFESRAQEGPQILRESTQANVSQAQRQLPSWLLLLQRQQGKRSQMLGLPAQDEASISRLLSIGTAAAAFLMPQGESPQKCSSSKNNSSSVIPSIDWDGQDEAIYSALMKLKVQLQPQLEPDLRRRRSSSTMFSGPPLIGSTQWARPIVQQYVYLLEQQQQQQQQQQRQWQSANSKRSPQTVFTPLPPPSVFADRLLLFSHLLAAPTTIARAAGAGAVRHTSVAVAGVASALCIPIELAQDRLQQLLRRIVSSLTMRLFAHINPLSVQANGRMASGAKDKQQTQRRQQQRLLLEGAAALREVTAMLGVEGSEMRAVAVGVLPLMLQRLIFYAESQLCVLPLSSTSGVEMSQQELRMAAIRIFQGLQLTVEAVRDAAVALMGAEAEAEAVHQMAVLASRRLLPELTFAALSQLLASHAEARSSSQGGLLSLADSITEGVLEAEQFTEKILEGVRDLLGLSVDQYMNVLQVGFFLAAAPLRRSLEVFATMRNEDGCLQSAEQLLALDRALERLVGCSVAAPRTSSPKAMPTMRINRRRQRSSQREVPPESNQRSCEDEHLIRLLLAYLRAHALLGEAPETAAAEAHQQTLDFSKDDNGGPLGLQLGQSEEALSLQRIVNSRKETTIMAASQTPDRLSARTSEYVLKLLFLRHQPTQQESSTAAAANAYTERWKQLNSIDAKQEKALKFAQLRDSLSNALAGAKSTAWGFTIDSSQTRQRLPSRGVPECWKRWLLQLRQINSSADADTIALQARDEALLPTAARLGLLDIREALAAAVEVYRQEFSRETDADAPVTATAAEDRRQRLLGYRAFLGLTSADVSSVHLDAYREWFISVTREALDSEGQWTAEVRRVVANAASKIDIAEASLSTKIEGHILILPKRLRFCLLLLIVADAVTVAAVFKSAGRCAASAGTSCGRYLSFQGDRQELSAEALALFAVERLLPPVLRAAGKCRALTENRSHRLLASLPPTLAVVVEEGNADEAALGPHADDPHEPLWMHLNRASTHQREGTKVLQTWISAHPADSSAAAGINGEKQSSLLSLVGALQPLKKRRDAEKSDVSLDPTFLSASGDELDAATPAGWKEEDKMSELLGALKALSRFGSEYGLFPAPSRKKADTGNSKSHSHGEAEKCTVSPLLSAIRAIPRAEPVKSFVMAFRRHQHPPVVPIQVALEEALNAAFGVSSWETAVSRSPVYLKQREAEETATALYGLQRLLVSAAAASARAFAEAAELSRPIFAHSSPSVDRKIDQPLEAPLLSDAAKEQGLRLLDIASLEGSRAVAAALAPRVGLVEDDNVAQRSREGDVDATLAAAQDRIKRIIAAYGLTQQEAAGANGDRVELLALQLVYKAAVHEAKQRNSLLEEAEKRNVVPPAFCPWSPTRGIAAAVSALGIAEWRRRVHAESQQLSELFRHEAGSIVSRALTAAKRAKCFKSRCSIFNAAVQDISTSRSFFDLSGFLTTKHVKDHITRRMGAAAAEVTALMEANELPAAVRALSGVTDVVLLSRVVLRQPWCTASSQGLLRTNIFAKLTPQERRYLLDLCHASPPPKPEKQELELLEEILTTLKRWPANNIPASLTFVTIGSVHRQESDLLASCFSAACRTEADPRSQNMQVEAPQKTAVIREKPSQWVTADATDLQPPGDSGLAQSLRFYVAHANAGNRNMSESPVTSDIFRYPPETRTAAAVALAADKEDRLLHLVRGYGCAVILANLITTFLCSMALMFFIGANAPVDPESLPASFALTPNIHVVPAYPVTKLEDALANPRSVVITAFDSEGFSVKYRHDVIGWEASRDRSTATLFLSSDRRLIVTSTSIIFEDHMSGSRLAEWELWGEKGVDNAPHAVLRDALHAVGEGTSSSVPPTADEIKDQLTNPLISTTPEDTHSSLTSRRLSIPMTTPSRQFPSLQPSQLLSAVQNSLVHPQPSDAAYLFVSPSFASW</sequence>
<protein>
    <submittedName>
        <fullName evidence="2">Uncharacterized protein</fullName>
    </submittedName>
</protein>
<dbReference type="Proteomes" id="UP000030747">
    <property type="component" value="Unassembled WGS sequence"/>
</dbReference>
<organism evidence="2 3">
    <name type="scientific">Eimeria tenella</name>
    <name type="common">Coccidian parasite</name>
    <dbReference type="NCBI Taxonomy" id="5802"/>
    <lineage>
        <taxon>Eukaryota</taxon>
        <taxon>Sar</taxon>
        <taxon>Alveolata</taxon>
        <taxon>Apicomplexa</taxon>
        <taxon>Conoidasida</taxon>
        <taxon>Coccidia</taxon>
        <taxon>Eucoccidiorida</taxon>
        <taxon>Eimeriorina</taxon>
        <taxon>Eimeriidae</taxon>
        <taxon>Eimeria</taxon>
    </lineage>
</organism>
<name>U6KZP6_EIMTE</name>
<dbReference type="EMBL" id="HG675673">
    <property type="protein sequence ID" value="CDJ41819.1"/>
    <property type="molecule type" value="Genomic_DNA"/>
</dbReference>
<dbReference type="VEuPathDB" id="ToxoDB:ETH2_0315500"/>
<feature type="compositionally biased region" description="Polar residues" evidence="1">
    <location>
        <begin position="50"/>
        <end position="64"/>
    </location>
</feature>
<evidence type="ECO:0000313" key="2">
    <source>
        <dbReference type="EMBL" id="CDJ41819.1"/>
    </source>
</evidence>
<feature type="compositionally biased region" description="Basic residues" evidence="1">
    <location>
        <begin position="35"/>
        <end position="46"/>
    </location>
</feature>
<dbReference type="VEuPathDB" id="ToxoDB:ETH_00028410"/>
<feature type="region of interest" description="Disordered" evidence="1">
    <location>
        <begin position="835"/>
        <end position="867"/>
    </location>
</feature>
<evidence type="ECO:0000256" key="1">
    <source>
        <dbReference type="SAM" id="MobiDB-lite"/>
    </source>
</evidence>
<feature type="region of interest" description="Disordered" evidence="1">
    <location>
        <begin position="32"/>
        <end position="81"/>
    </location>
</feature>
<gene>
    <name evidence="2" type="ORF">ETH_00028410</name>
</gene>
<accession>U6KZP6</accession>
<dbReference type="GeneID" id="25254775"/>
<evidence type="ECO:0000313" key="3">
    <source>
        <dbReference type="Proteomes" id="UP000030747"/>
    </source>
</evidence>
<dbReference type="OrthoDB" id="349005at2759"/>
<proteinExistence type="predicted"/>
<dbReference type="OMA" id="IVQQYVC"/>
<feature type="region of interest" description="Disordered" evidence="1">
    <location>
        <begin position="1424"/>
        <end position="1445"/>
    </location>
</feature>
<keyword evidence="3" id="KW-1185">Reference proteome</keyword>
<reference evidence="2" key="2">
    <citation type="submission" date="2013-10" db="EMBL/GenBank/DDBJ databases">
        <authorList>
            <person name="Aslett M."/>
        </authorList>
    </citation>
    <scope>NUCLEOTIDE SEQUENCE [LARGE SCALE GENOMIC DNA]</scope>
    <source>
        <strain evidence="2">Houghton</strain>
    </source>
</reference>